<accession>A0A0M3AQ06</accession>
<dbReference type="Gene3D" id="1.10.490.10">
    <property type="entry name" value="Globins"/>
    <property type="match status" value="1"/>
</dbReference>
<keyword evidence="2" id="KW-0349">Heme</keyword>
<evidence type="ECO:0000256" key="3">
    <source>
        <dbReference type="ARBA" id="ARBA00022723"/>
    </source>
</evidence>
<comment type="caution">
    <text evidence="5">The sequence shown here is derived from an EMBL/GenBank/DDBJ whole genome shotgun (WGS) entry which is preliminary data.</text>
</comment>
<dbReference type="InterPro" id="IPR012292">
    <property type="entry name" value="Globin/Proto"/>
</dbReference>
<dbReference type="STRING" id="56193.YP76_18795"/>
<protein>
    <submittedName>
        <fullName evidence="5">Preprotein translocase subunit TatC</fullName>
    </submittedName>
</protein>
<name>A0A0M3AQ06_9SPHN</name>
<keyword evidence="1" id="KW-0813">Transport</keyword>
<dbReference type="RefSeq" id="WP_046765125.1">
    <property type="nucleotide sequence ID" value="NZ_LBIC01000009.1"/>
</dbReference>
<keyword evidence="4" id="KW-0408">Iron</keyword>
<dbReference type="GO" id="GO:0019825">
    <property type="term" value="F:oxygen binding"/>
    <property type="evidence" value="ECO:0007669"/>
    <property type="project" value="InterPro"/>
</dbReference>
<keyword evidence="3" id="KW-0479">Metal-binding</keyword>
<evidence type="ECO:0000256" key="1">
    <source>
        <dbReference type="ARBA" id="ARBA00022448"/>
    </source>
</evidence>
<gene>
    <name evidence="5" type="ORF">YP76_18795</name>
</gene>
<reference evidence="5 6" key="1">
    <citation type="submission" date="2015-04" db="EMBL/GenBank/DDBJ databases">
        <title>Genome sequence of aromatic hydrocarbons-degrading Sphingobium chungbukense DJ77.</title>
        <authorList>
            <person name="Kim Y.-C."/>
            <person name="Chae J.-C."/>
        </authorList>
    </citation>
    <scope>NUCLEOTIDE SEQUENCE [LARGE SCALE GENOMIC DNA]</scope>
    <source>
        <strain evidence="5 6">DJ77</strain>
    </source>
</reference>
<dbReference type="EMBL" id="LBIC01000009">
    <property type="protein sequence ID" value="KKW90624.1"/>
    <property type="molecule type" value="Genomic_DNA"/>
</dbReference>
<dbReference type="PATRIC" id="fig|56193.3.peg.3950"/>
<sequence length="148" mass="16739">MDSASAIDEAGLERLVHAFYARVREDPELGPMFNDAVHDWAEHMEKLTAFWSSVMLGSGRYKGQPVPAHLKHRDRITPALFDRWLLLWKETTQALMEAGASVALQAKAARIAESLQLAIYFRLDDSARRSVAEGSRCSVKDPEQRMRL</sequence>
<dbReference type="GO" id="GO:0046872">
    <property type="term" value="F:metal ion binding"/>
    <property type="evidence" value="ECO:0007669"/>
    <property type="project" value="UniProtKB-KW"/>
</dbReference>
<dbReference type="GO" id="GO:0020037">
    <property type="term" value="F:heme binding"/>
    <property type="evidence" value="ECO:0007669"/>
    <property type="project" value="InterPro"/>
</dbReference>
<evidence type="ECO:0000256" key="2">
    <source>
        <dbReference type="ARBA" id="ARBA00022617"/>
    </source>
</evidence>
<dbReference type="InterPro" id="IPR009050">
    <property type="entry name" value="Globin-like_sf"/>
</dbReference>
<evidence type="ECO:0000313" key="6">
    <source>
        <dbReference type="Proteomes" id="UP000033874"/>
    </source>
</evidence>
<dbReference type="InterPro" id="IPR001486">
    <property type="entry name" value="Hemoglobin_trunc"/>
</dbReference>
<dbReference type="AlphaFoldDB" id="A0A0M3AQ06"/>
<dbReference type="SUPFAM" id="SSF46458">
    <property type="entry name" value="Globin-like"/>
    <property type="match status" value="1"/>
</dbReference>
<dbReference type="CDD" id="cd08916">
    <property type="entry name" value="TrHb3_P"/>
    <property type="match status" value="1"/>
</dbReference>
<organism evidence="5 6">
    <name type="scientific">Sphingobium chungbukense</name>
    <dbReference type="NCBI Taxonomy" id="56193"/>
    <lineage>
        <taxon>Bacteria</taxon>
        <taxon>Pseudomonadati</taxon>
        <taxon>Pseudomonadota</taxon>
        <taxon>Alphaproteobacteria</taxon>
        <taxon>Sphingomonadales</taxon>
        <taxon>Sphingomonadaceae</taxon>
        <taxon>Sphingobium</taxon>
    </lineage>
</organism>
<dbReference type="Proteomes" id="UP000033874">
    <property type="component" value="Unassembled WGS sequence"/>
</dbReference>
<keyword evidence="6" id="KW-1185">Reference proteome</keyword>
<proteinExistence type="predicted"/>
<dbReference type="Pfam" id="PF01152">
    <property type="entry name" value="Bac_globin"/>
    <property type="match status" value="1"/>
</dbReference>
<evidence type="ECO:0000256" key="4">
    <source>
        <dbReference type="ARBA" id="ARBA00023004"/>
    </source>
</evidence>
<evidence type="ECO:0000313" key="5">
    <source>
        <dbReference type="EMBL" id="KKW90624.1"/>
    </source>
</evidence>